<dbReference type="Pfam" id="PF08327">
    <property type="entry name" value="AHSA1"/>
    <property type="match status" value="1"/>
</dbReference>
<sequence>MSDFVAEAQTDIAAEPERVWAALTEPEQIAAWMLGSRVTTTWEVGSPITWDGEHDGTTYQDKGEVLTYDEPHELSVTHYSPMMGQPDEPESYHTLVYTLRATDDGTRLALTQDGNDSAEQAEQFSQNWQHMLDALRAHVED</sequence>
<comment type="similarity">
    <text evidence="1">Belongs to the AHA1 family.</text>
</comment>
<keyword evidence="4" id="KW-1185">Reference proteome</keyword>
<evidence type="ECO:0000259" key="2">
    <source>
        <dbReference type="Pfam" id="PF08327"/>
    </source>
</evidence>
<dbReference type="SUPFAM" id="SSF55961">
    <property type="entry name" value="Bet v1-like"/>
    <property type="match status" value="1"/>
</dbReference>
<dbReference type="InterPro" id="IPR023393">
    <property type="entry name" value="START-like_dom_sf"/>
</dbReference>
<proteinExistence type="inferred from homology"/>
<dbReference type="AlphaFoldDB" id="A0A6G6WE81"/>
<organism evidence="3 4">
    <name type="scientific">Nocardioides anomalus</name>
    <dbReference type="NCBI Taxonomy" id="2712223"/>
    <lineage>
        <taxon>Bacteria</taxon>
        <taxon>Bacillati</taxon>
        <taxon>Actinomycetota</taxon>
        <taxon>Actinomycetes</taxon>
        <taxon>Propionibacteriales</taxon>
        <taxon>Nocardioidaceae</taxon>
        <taxon>Nocardioides</taxon>
    </lineage>
</organism>
<evidence type="ECO:0000256" key="1">
    <source>
        <dbReference type="ARBA" id="ARBA00006817"/>
    </source>
</evidence>
<dbReference type="Proteomes" id="UP000502996">
    <property type="component" value="Chromosome"/>
</dbReference>
<dbReference type="EMBL" id="CP049257">
    <property type="protein sequence ID" value="QIG43463.1"/>
    <property type="molecule type" value="Genomic_DNA"/>
</dbReference>
<evidence type="ECO:0000313" key="3">
    <source>
        <dbReference type="EMBL" id="QIG43463.1"/>
    </source>
</evidence>
<dbReference type="KEGG" id="nano:G5V58_12430"/>
<feature type="domain" description="Activator of Hsp90 ATPase homologue 1/2-like C-terminal" evidence="2">
    <location>
        <begin position="14"/>
        <end position="140"/>
    </location>
</feature>
<reference evidence="3 4" key="1">
    <citation type="submission" date="2020-02" db="EMBL/GenBank/DDBJ databases">
        <title>Full genome sequence of Nocardioides sp. R-3366.</title>
        <authorList>
            <person name="Im W.-T."/>
        </authorList>
    </citation>
    <scope>NUCLEOTIDE SEQUENCE [LARGE SCALE GENOMIC DNA]</scope>
    <source>
        <strain evidence="3 4">R-3366</strain>
    </source>
</reference>
<accession>A0A6G6WE81</accession>
<protein>
    <submittedName>
        <fullName evidence="3">SRPBCC domain-containing protein</fullName>
    </submittedName>
</protein>
<name>A0A6G6WE81_9ACTN</name>
<dbReference type="RefSeq" id="WP_165233029.1">
    <property type="nucleotide sequence ID" value="NZ_CP049257.1"/>
</dbReference>
<gene>
    <name evidence="3" type="ORF">G5V58_12430</name>
</gene>
<dbReference type="InterPro" id="IPR013538">
    <property type="entry name" value="ASHA1/2-like_C"/>
</dbReference>
<evidence type="ECO:0000313" key="4">
    <source>
        <dbReference type="Proteomes" id="UP000502996"/>
    </source>
</evidence>
<dbReference type="Gene3D" id="3.30.530.20">
    <property type="match status" value="1"/>
</dbReference>